<keyword evidence="1 7" id="KW-0028">Amino-acid biosynthesis</keyword>
<dbReference type="PANTHER" id="PTHR21087">
    <property type="entry name" value="SHIKIMATE KINASE"/>
    <property type="match status" value="1"/>
</dbReference>
<evidence type="ECO:0000256" key="4">
    <source>
        <dbReference type="ARBA" id="ARBA00022777"/>
    </source>
</evidence>
<evidence type="ECO:0000256" key="2">
    <source>
        <dbReference type="ARBA" id="ARBA00022679"/>
    </source>
</evidence>
<feature type="binding site" evidence="7">
    <location>
        <begin position="10"/>
        <end position="15"/>
    </location>
    <ligand>
        <name>ATP</name>
        <dbReference type="ChEBI" id="CHEBI:30616"/>
    </ligand>
</feature>
<keyword evidence="7" id="KW-0963">Cytoplasm</keyword>
<feature type="binding site" evidence="7">
    <location>
        <position position="32"/>
    </location>
    <ligand>
        <name>substrate</name>
    </ligand>
</feature>
<dbReference type="HAMAP" id="MF_00109">
    <property type="entry name" value="Shikimate_kinase"/>
    <property type="match status" value="1"/>
</dbReference>
<sequence length="168" mass="19425">MKFFLLGMMGTGKSFWAKKMAKKNKSGAYDLDHLIESLEDRTISELFAEEGEAWFRQAEAKLLRWFGEKKSFVLATGGGTPCFNENMEWMNKHGITIWIDSPIELMVQRLIPEKDHRPLIRELSDAQLADFLTAKLAERTPFYQKATYHLKGDDVNEKNLMNIIKKHA</sequence>
<comment type="subcellular location">
    <subcellularLocation>
        <location evidence="7">Cytoplasm</location>
    </subcellularLocation>
</comment>
<gene>
    <name evidence="7" type="primary">aroK</name>
    <name evidence="8" type="ORF">ESB13_00190</name>
</gene>
<comment type="function">
    <text evidence="7">Catalyzes the specific phosphorylation of the 3-hydroxyl group of shikimic acid using ATP as a cosubstrate.</text>
</comment>
<dbReference type="GO" id="GO:0005524">
    <property type="term" value="F:ATP binding"/>
    <property type="evidence" value="ECO:0007669"/>
    <property type="project" value="UniProtKB-UniRule"/>
</dbReference>
<evidence type="ECO:0000256" key="1">
    <source>
        <dbReference type="ARBA" id="ARBA00022605"/>
    </source>
</evidence>
<dbReference type="UniPathway" id="UPA00053">
    <property type="reaction ID" value="UER00088"/>
</dbReference>
<dbReference type="InterPro" id="IPR000623">
    <property type="entry name" value="Shikimate_kinase/TSH1"/>
</dbReference>
<dbReference type="GO" id="GO:0005829">
    <property type="term" value="C:cytosol"/>
    <property type="evidence" value="ECO:0007669"/>
    <property type="project" value="TreeGrafter"/>
</dbReference>
<comment type="caution">
    <text evidence="8">The sequence shown here is derived from an EMBL/GenBank/DDBJ whole genome shotgun (WGS) entry which is preliminary data.</text>
</comment>
<feature type="binding site" evidence="7">
    <location>
        <position position="117"/>
    </location>
    <ligand>
        <name>ATP</name>
        <dbReference type="ChEBI" id="CHEBI:30616"/>
    </ligand>
</feature>
<reference evidence="8 9" key="1">
    <citation type="submission" date="2019-01" db="EMBL/GenBank/DDBJ databases">
        <title>Filimonas sp. strain TTM-71.</title>
        <authorList>
            <person name="Chen W.-M."/>
        </authorList>
    </citation>
    <scope>NUCLEOTIDE SEQUENCE [LARGE SCALE GENOMIC DNA]</scope>
    <source>
        <strain evidence="8 9">TTM-71</strain>
    </source>
</reference>
<dbReference type="CDD" id="cd00464">
    <property type="entry name" value="SK"/>
    <property type="match status" value="1"/>
</dbReference>
<feature type="binding site" evidence="7">
    <location>
        <position position="78"/>
    </location>
    <ligand>
        <name>substrate</name>
    </ligand>
</feature>
<dbReference type="EMBL" id="SDHZ01000001">
    <property type="protein sequence ID" value="RXK85283.1"/>
    <property type="molecule type" value="Genomic_DNA"/>
</dbReference>
<dbReference type="GO" id="GO:0004765">
    <property type="term" value="F:shikimate kinase activity"/>
    <property type="evidence" value="ECO:0007669"/>
    <property type="project" value="UniProtKB-UniRule"/>
</dbReference>
<proteinExistence type="inferred from homology"/>
<dbReference type="PANTHER" id="PTHR21087:SF16">
    <property type="entry name" value="SHIKIMATE KINASE 1, CHLOROPLASTIC"/>
    <property type="match status" value="1"/>
</dbReference>
<dbReference type="Proteomes" id="UP000290545">
    <property type="component" value="Unassembled WGS sequence"/>
</dbReference>
<evidence type="ECO:0000256" key="5">
    <source>
        <dbReference type="ARBA" id="ARBA00022840"/>
    </source>
</evidence>
<dbReference type="AlphaFoldDB" id="A0A4Q1D9T3"/>
<keyword evidence="4 7" id="KW-0418">Kinase</keyword>
<keyword evidence="7" id="KW-0460">Magnesium</keyword>
<protein>
    <recommendedName>
        <fullName evidence="7">Shikimate kinase</fullName>
        <shortName evidence="7">SK</shortName>
        <ecNumber evidence="7">2.7.1.71</ecNumber>
    </recommendedName>
</protein>
<dbReference type="PRINTS" id="PR01100">
    <property type="entry name" value="SHIKIMTKNASE"/>
</dbReference>
<keyword evidence="2 7" id="KW-0808">Transferase</keyword>
<keyword evidence="6 7" id="KW-0057">Aromatic amino acid biosynthesis</keyword>
<evidence type="ECO:0000313" key="9">
    <source>
        <dbReference type="Proteomes" id="UP000290545"/>
    </source>
</evidence>
<dbReference type="EC" id="2.7.1.71" evidence="7"/>
<comment type="caution">
    <text evidence="7">Lacks conserved residue(s) required for the propagation of feature annotation.</text>
</comment>
<dbReference type="GO" id="GO:0000287">
    <property type="term" value="F:magnesium ion binding"/>
    <property type="evidence" value="ECO:0007669"/>
    <property type="project" value="UniProtKB-UniRule"/>
</dbReference>
<dbReference type="GO" id="GO:0009423">
    <property type="term" value="P:chorismate biosynthetic process"/>
    <property type="evidence" value="ECO:0007669"/>
    <property type="project" value="UniProtKB-UniRule"/>
</dbReference>
<keyword evidence="9" id="KW-1185">Reference proteome</keyword>
<feature type="binding site" evidence="7">
    <location>
        <position position="139"/>
    </location>
    <ligand>
        <name>substrate</name>
    </ligand>
</feature>
<comment type="subunit">
    <text evidence="7">Monomer.</text>
</comment>
<evidence type="ECO:0000256" key="6">
    <source>
        <dbReference type="ARBA" id="ARBA00023141"/>
    </source>
</evidence>
<comment type="pathway">
    <text evidence="7">Metabolic intermediate biosynthesis; chorismate biosynthesis; chorismate from D-erythrose 4-phosphate and phosphoenolpyruvate: step 5/7.</text>
</comment>
<name>A0A4Q1D9T3_9BACT</name>
<evidence type="ECO:0000256" key="7">
    <source>
        <dbReference type="HAMAP-Rule" id="MF_00109"/>
    </source>
</evidence>
<comment type="similarity">
    <text evidence="7">Belongs to the shikimate kinase family.</text>
</comment>
<dbReference type="GO" id="GO:0009073">
    <property type="term" value="P:aromatic amino acid family biosynthetic process"/>
    <property type="evidence" value="ECO:0007669"/>
    <property type="project" value="UniProtKB-KW"/>
</dbReference>
<dbReference type="SUPFAM" id="SSF52540">
    <property type="entry name" value="P-loop containing nucleoside triphosphate hydrolases"/>
    <property type="match status" value="1"/>
</dbReference>
<dbReference type="InterPro" id="IPR027417">
    <property type="entry name" value="P-loop_NTPase"/>
</dbReference>
<organism evidence="8 9">
    <name type="scientific">Filimonas effusa</name>
    <dbReference type="NCBI Taxonomy" id="2508721"/>
    <lineage>
        <taxon>Bacteria</taxon>
        <taxon>Pseudomonadati</taxon>
        <taxon>Bacteroidota</taxon>
        <taxon>Chitinophagia</taxon>
        <taxon>Chitinophagales</taxon>
        <taxon>Chitinophagaceae</taxon>
        <taxon>Filimonas</taxon>
    </lineage>
</organism>
<feature type="binding site" evidence="7">
    <location>
        <position position="14"/>
    </location>
    <ligand>
        <name>Mg(2+)</name>
        <dbReference type="ChEBI" id="CHEBI:18420"/>
    </ligand>
</feature>
<comment type="cofactor">
    <cofactor evidence="7">
        <name>Mg(2+)</name>
        <dbReference type="ChEBI" id="CHEBI:18420"/>
    </cofactor>
    <text evidence="7">Binds 1 Mg(2+) ion per subunit.</text>
</comment>
<evidence type="ECO:0000313" key="8">
    <source>
        <dbReference type="EMBL" id="RXK85283.1"/>
    </source>
</evidence>
<dbReference type="InterPro" id="IPR031322">
    <property type="entry name" value="Shikimate/glucono_kinase"/>
</dbReference>
<dbReference type="Gene3D" id="3.40.50.300">
    <property type="entry name" value="P-loop containing nucleotide triphosphate hydrolases"/>
    <property type="match status" value="1"/>
</dbReference>
<evidence type="ECO:0000256" key="3">
    <source>
        <dbReference type="ARBA" id="ARBA00022741"/>
    </source>
</evidence>
<accession>A0A4Q1D9T3</accession>
<dbReference type="Pfam" id="PF01202">
    <property type="entry name" value="SKI"/>
    <property type="match status" value="1"/>
</dbReference>
<feature type="binding site" evidence="7">
    <location>
        <position position="56"/>
    </location>
    <ligand>
        <name>substrate</name>
    </ligand>
</feature>
<keyword evidence="3 7" id="KW-0547">Nucleotide-binding</keyword>
<dbReference type="RefSeq" id="WP_129001035.1">
    <property type="nucleotide sequence ID" value="NZ_SDHZ01000001.1"/>
</dbReference>
<comment type="catalytic activity">
    <reaction evidence="7">
        <text>shikimate + ATP = 3-phosphoshikimate + ADP + H(+)</text>
        <dbReference type="Rhea" id="RHEA:13121"/>
        <dbReference type="ChEBI" id="CHEBI:15378"/>
        <dbReference type="ChEBI" id="CHEBI:30616"/>
        <dbReference type="ChEBI" id="CHEBI:36208"/>
        <dbReference type="ChEBI" id="CHEBI:145989"/>
        <dbReference type="ChEBI" id="CHEBI:456216"/>
        <dbReference type="EC" id="2.7.1.71"/>
    </reaction>
</comment>
<dbReference type="GO" id="GO:0008652">
    <property type="term" value="P:amino acid biosynthetic process"/>
    <property type="evidence" value="ECO:0007669"/>
    <property type="project" value="UniProtKB-KW"/>
</dbReference>
<keyword evidence="7" id="KW-0479">Metal-binding</keyword>
<dbReference type="OrthoDB" id="9800332at2"/>
<keyword evidence="5 7" id="KW-0067">ATP-binding</keyword>